<dbReference type="GeneID" id="18598696"/>
<dbReference type="KEGG" id="tcc:18598696"/>
<dbReference type="Gene3D" id="4.10.60.10">
    <property type="entry name" value="Zinc finger, CCHC-type"/>
    <property type="match status" value="1"/>
</dbReference>
<dbReference type="InterPro" id="IPR001878">
    <property type="entry name" value="Znf_CCHC"/>
</dbReference>
<dbReference type="InterPro" id="IPR036875">
    <property type="entry name" value="Znf_CCHC_sf"/>
</dbReference>
<sequence length="147" mass="16899">MTAFRKSFGGSNRCRRCGKNHVGQCRAPVRCYHCGQSGHFRSDCPQLRRATATAPSPPARMDIQRRDPSRLPSSESGLEEVEPILELEEENQRGYDDEFEKEERKKEEDKYLFEESKEQNVVVEGLEFNYSSSDDSTNDESEDNQVD</sequence>
<dbReference type="Pfam" id="PF00098">
    <property type="entry name" value="zf-CCHC"/>
    <property type="match status" value="1"/>
</dbReference>
<feature type="compositionally biased region" description="Basic and acidic residues" evidence="2">
    <location>
        <begin position="90"/>
        <end position="118"/>
    </location>
</feature>
<dbReference type="RefSeq" id="XP_017976446.1">
    <property type="nucleotide sequence ID" value="XM_018120957.1"/>
</dbReference>
<gene>
    <name evidence="5" type="primary">LOC18598696</name>
</gene>
<accession>A0AB32WCK2</accession>
<feature type="compositionally biased region" description="Acidic residues" evidence="2">
    <location>
        <begin position="136"/>
        <end position="147"/>
    </location>
</feature>
<keyword evidence="1" id="KW-0862">Zinc</keyword>
<reference evidence="4" key="1">
    <citation type="journal article" date="1997" name="Nucleic Acids Res.">
        <title>tRNAscan-SE: a program for improved detection of transfer RNA genes in genomic sequence.</title>
        <authorList>
            <person name="Lowe T.M."/>
            <person name="Eddy S.R."/>
        </authorList>
    </citation>
    <scope>NUCLEOTIDE SEQUENCE [LARGE SCALE GENOMIC DNA]</scope>
    <source>
        <strain evidence="4">r\B97-61/B2</strain>
    </source>
</reference>
<evidence type="ECO:0000313" key="5">
    <source>
        <dbReference type="RefSeq" id="XP_017976446.1"/>
    </source>
</evidence>
<keyword evidence="1" id="KW-0479">Metal-binding</keyword>
<dbReference type="GO" id="GO:1990904">
    <property type="term" value="C:ribonucleoprotein complex"/>
    <property type="evidence" value="ECO:0007669"/>
    <property type="project" value="UniProtKB-KW"/>
</dbReference>
<feature type="compositionally biased region" description="Acidic residues" evidence="2">
    <location>
        <begin position="77"/>
        <end position="89"/>
    </location>
</feature>
<dbReference type="Proteomes" id="UP000694886">
    <property type="component" value="Chromosome 5"/>
</dbReference>
<organism evidence="4 5">
    <name type="scientific">Theobroma cacao</name>
    <name type="common">Cacao</name>
    <name type="synonym">Cocoa</name>
    <dbReference type="NCBI Taxonomy" id="3641"/>
    <lineage>
        <taxon>Eukaryota</taxon>
        <taxon>Viridiplantae</taxon>
        <taxon>Streptophyta</taxon>
        <taxon>Embryophyta</taxon>
        <taxon>Tracheophyta</taxon>
        <taxon>Spermatophyta</taxon>
        <taxon>Magnoliopsida</taxon>
        <taxon>eudicotyledons</taxon>
        <taxon>Gunneridae</taxon>
        <taxon>Pentapetalae</taxon>
        <taxon>rosids</taxon>
        <taxon>malvids</taxon>
        <taxon>Malvales</taxon>
        <taxon>Malvaceae</taxon>
        <taxon>Byttnerioideae</taxon>
        <taxon>Theobroma</taxon>
    </lineage>
</organism>
<evidence type="ECO:0000256" key="2">
    <source>
        <dbReference type="SAM" id="MobiDB-lite"/>
    </source>
</evidence>
<protein>
    <submittedName>
        <fullName evidence="5">U11/U12 small nuclear ribonucleoprotein 31 kDa protein</fullName>
    </submittedName>
</protein>
<keyword evidence="1" id="KW-0863">Zinc-finger</keyword>
<dbReference type="Gramene" id="Tc05v2_t011270.1">
    <property type="protein sequence ID" value="Tc05v2_p011270.1"/>
    <property type="gene ID" value="Tc05v2_g011270"/>
</dbReference>
<evidence type="ECO:0000259" key="3">
    <source>
        <dbReference type="PROSITE" id="PS50158"/>
    </source>
</evidence>
<reference evidence="5" key="2">
    <citation type="submission" date="2025-08" db="UniProtKB">
        <authorList>
            <consortium name="RefSeq"/>
        </authorList>
    </citation>
    <scope>IDENTIFICATION</scope>
</reference>
<dbReference type="SUPFAM" id="SSF57756">
    <property type="entry name" value="Retrovirus zinc finger-like domains"/>
    <property type="match status" value="1"/>
</dbReference>
<dbReference type="GO" id="GO:0008270">
    <property type="term" value="F:zinc ion binding"/>
    <property type="evidence" value="ECO:0007669"/>
    <property type="project" value="UniProtKB-KW"/>
</dbReference>
<keyword evidence="5" id="KW-0687">Ribonucleoprotein</keyword>
<evidence type="ECO:0000256" key="1">
    <source>
        <dbReference type="PROSITE-ProRule" id="PRU00047"/>
    </source>
</evidence>
<evidence type="ECO:0000313" key="4">
    <source>
        <dbReference type="Proteomes" id="UP000694886"/>
    </source>
</evidence>
<proteinExistence type="predicted"/>
<feature type="region of interest" description="Disordered" evidence="2">
    <location>
        <begin position="46"/>
        <end position="147"/>
    </location>
</feature>
<dbReference type="GO" id="GO:0003676">
    <property type="term" value="F:nucleic acid binding"/>
    <property type="evidence" value="ECO:0007669"/>
    <property type="project" value="InterPro"/>
</dbReference>
<dbReference type="PROSITE" id="PS50158">
    <property type="entry name" value="ZF_CCHC"/>
    <property type="match status" value="1"/>
</dbReference>
<feature type="domain" description="CCHC-type" evidence="3">
    <location>
        <begin position="30"/>
        <end position="46"/>
    </location>
</feature>
<dbReference type="SMART" id="SM00343">
    <property type="entry name" value="ZnF_C2HC"/>
    <property type="match status" value="1"/>
</dbReference>
<dbReference type="AlphaFoldDB" id="A0AB32WCK2"/>
<name>A0AB32WCK2_THECC</name>